<feature type="transmembrane region" description="Helical" evidence="7">
    <location>
        <begin position="206"/>
        <end position="228"/>
    </location>
</feature>
<feature type="transmembrane region" description="Helical" evidence="7">
    <location>
        <begin position="173"/>
        <end position="194"/>
    </location>
</feature>
<comment type="subcellular location">
    <subcellularLocation>
        <location evidence="1">Membrane</location>
        <topology evidence="1">Multi-pass membrane protein</topology>
    </subcellularLocation>
</comment>
<organism evidence="10">
    <name type="scientific">Chaetomium thermophilum (strain DSM 1495 / CBS 144.50 / IMI 039719)</name>
    <name type="common">Thermochaetoides thermophila</name>
    <dbReference type="NCBI Taxonomy" id="759272"/>
    <lineage>
        <taxon>Eukaryota</taxon>
        <taxon>Fungi</taxon>
        <taxon>Dikarya</taxon>
        <taxon>Ascomycota</taxon>
        <taxon>Pezizomycotina</taxon>
        <taxon>Sordariomycetes</taxon>
        <taxon>Sordariomycetidae</taxon>
        <taxon>Sordariales</taxon>
        <taxon>Chaetomiaceae</taxon>
        <taxon>Thermochaetoides</taxon>
    </lineage>
</organism>
<accession>G0SC46</accession>
<dbReference type="OrthoDB" id="3648173at2759"/>
<dbReference type="Proteomes" id="UP000008066">
    <property type="component" value="Unassembled WGS sequence"/>
</dbReference>
<dbReference type="PANTHER" id="PTHR33048:SF47">
    <property type="entry name" value="INTEGRAL MEMBRANE PROTEIN-RELATED"/>
    <property type="match status" value="1"/>
</dbReference>
<feature type="region of interest" description="Disordered" evidence="6">
    <location>
        <begin position="310"/>
        <end position="376"/>
    </location>
</feature>
<dbReference type="HOGENOM" id="CLU_538604_0_0_1"/>
<evidence type="ECO:0000256" key="5">
    <source>
        <dbReference type="ARBA" id="ARBA00038359"/>
    </source>
</evidence>
<evidence type="ECO:0000313" key="9">
    <source>
        <dbReference type="EMBL" id="EGS18972.1"/>
    </source>
</evidence>
<feature type="transmembrane region" description="Helical" evidence="7">
    <location>
        <begin position="89"/>
        <end position="113"/>
    </location>
</feature>
<dbReference type="eggNOG" id="ENOG502S025">
    <property type="taxonomic scope" value="Eukaryota"/>
</dbReference>
<dbReference type="GeneID" id="18259627"/>
<feature type="compositionally biased region" description="Polar residues" evidence="6">
    <location>
        <begin position="352"/>
        <end position="370"/>
    </location>
</feature>
<dbReference type="EMBL" id="GL988045">
    <property type="protein sequence ID" value="EGS18972.1"/>
    <property type="molecule type" value="Genomic_DNA"/>
</dbReference>
<evidence type="ECO:0000313" key="10">
    <source>
        <dbReference type="Proteomes" id="UP000008066"/>
    </source>
</evidence>
<keyword evidence="3 7" id="KW-1133">Transmembrane helix</keyword>
<dbReference type="PANTHER" id="PTHR33048">
    <property type="entry name" value="PTH11-LIKE INTEGRAL MEMBRANE PROTEIN (AFU_ORTHOLOGUE AFUA_5G11245)"/>
    <property type="match status" value="1"/>
</dbReference>
<dbReference type="InterPro" id="IPR052337">
    <property type="entry name" value="SAT4-like"/>
</dbReference>
<protein>
    <recommendedName>
        <fullName evidence="8">Rhodopsin domain-containing protein</fullName>
    </recommendedName>
</protein>
<sequence>MSEVTDVGVVWIWPDNTTVPTNLSDSTSTTPAFPTPSWIIPPNPGRSLQVDIALCSAGLVGSTFEQLSHGAGKHVWQLELSNIAKFQRAAWYGILCYTSSLVFTRVSILLLYRRIFSSSSKMKKAILVVMVLVLAVSIWLVATVFTVCVPLQAFWDWTLGSKKLVYCHPGSMYWFNSALHIASDLVIIALPLPILWKMRLPRRQKIALVGVFALGFFVCIVSIVRLTKLIDIYVPYPSMDAFYTSAPLIYWTTVEVNSAISCACIMTLKPLIERVFPRLLSPEQDHRDPTLPWITPINNDDVESHCDAASQASKVNGPADSITDPSSDPNSNHRHPSRRSLLPECTCKRGHGNSSGVLYTANSEGDGNTSDGDDPTEKYHEILYLHHNELHGHSHHHTMFDLEAQRSIGSTNLSRTTTTAVSPTASAPAVARAADPLTTGRATNREGDDDHDLDEKRDEIPLTQGEEHIFTLQAPPRAHLRLSTAQTGTERRDQKESESPTNIMSA</sequence>
<dbReference type="AlphaFoldDB" id="G0SC46"/>
<name>G0SC46_CHATD</name>
<evidence type="ECO:0000256" key="7">
    <source>
        <dbReference type="SAM" id="Phobius"/>
    </source>
</evidence>
<dbReference type="KEGG" id="cthr:CTHT_0055890"/>
<evidence type="ECO:0000256" key="1">
    <source>
        <dbReference type="ARBA" id="ARBA00004141"/>
    </source>
</evidence>
<proteinExistence type="inferred from homology"/>
<comment type="similarity">
    <text evidence="5">Belongs to the SAT4 family.</text>
</comment>
<feature type="compositionally biased region" description="Low complexity" evidence="6">
    <location>
        <begin position="419"/>
        <end position="434"/>
    </location>
</feature>
<evidence type="ECO:0000256" key="6">
    <source>
        <dbReference type="SAM" id="MobiDB-lite"/>
    </source>
</evidence>
<dbReference type="Pfam" id="PF20684">
    <property type="entry name" value="Fung_rhodopsin"/>
    <property type="match status" value="1"/>
</dbReference>
<feature type="compositionally biased region" description="Basic and acidic residues" evidence="6">
    <location>
        <begin position="443"/>
        <end position="469"/>
    </location>
</feature>
<evidence type="ECO:0000256" key="3">
    <source>
        <dbReference type="ARBA" id="ARBA00022989"/>
    </source>
</evidence>
<feature type="compositionally biased region" description="Basic and acidic residues" evidence="6">
    <location>
        <begin position="489"/>
        <end position="498"/>
    </location>
</feature>
<evidence type="ECO:0000256" key="4">
    <source>
        <dbReference type="ARBA" id="ARBA00023136"/>
    </source>
</evidence>
<reference evidence="9 10" key="1">
    <citation type="journal article" date="2011" name="Cell">
        <title>Insight into structure and assembly of the nuclear pore complex by utilizing the genome of a eukaryotic thermophile.</title>
        <authorList>
            <person name="Amlacher S."/>
            <person name="Sarges P."/>
            <person name="Flemming D."/>
            <person name="van Noort V."/>
            <person name="Kunze R."/>
            <person name="Devos D.P."/>
            <person name="Arumugam M."/>
            <person name="Bork P."/>
            <person name="Hurt E."/>
        </authorList>
    </citation>
    <scope>NUCLEOTIDE SEQUENCE [LARGE SCALE GENOMIC DNA]</scope>
    <source>
        <strain evidence="10">DSM 1495 / CBS 144.50 / IMI 039719</strain>
    </source>
</reference>
<keyword evidence="4 7" id="KW-0472">Membrane</keyword>
<keyword evidence="10" id="KW-1185">Reference proteome</keyword>
<feature type="transmembrane region" description="Helical" evidence="7">
    <location>
        <begin position="125"/>
        <end position="153"/>
    </location>
</feature>
<feature type="domain" description="Rhodopsin" evidence="8">
    <location>
        <begin position="57"/>
        <end position="274"/>
    </location>
</feature>
<keyword evidence="2 7" id="KW-0812">Transmembrane</keyword>
<gene>
    <name evidence="9" type="ORF">CTHT_0055890</name>
</gene>
<dbReference type="InterPro" id="IPR049326">
    <property type="entry name" value="Rhodopsin_dom_fungi"/>
</dbReference>
<evidence type="ECO:0000256" key="2">
    <source>
        <dbReference type="ARBA" id="ARBA00022692"/>
    </source>
</evidence>
<evidence type="ECO:0000259" key="8">
    <source>
        <dbReference type="Pfam" id="PF20684"/>
    </source>
</evidence>
<dbReference type="RefSeq" id="XP_006695917.1">
    <property type="nucleotide sequence ID" value="XM_006695854.1"/>
</dbReference>
<dbReference type="GO" id="GO:0016020">
    <property type="term" value="C:membrane"/>
    <property type="evidence" value="ECO:0007669"/>
    <property type="project" value="UniProtKB-SubCell"/>
</dbReference>
<feature type="region of interest" description="Disordered" evidence="6">
    <location>
        <begin position="419"/>
        <end position="506"/>
    </location>
</feature>
<dbReference type="OMA" id="CICEDSS"/>